<keyword evidence="2" id="KW-0489">Methyltransferase</keyword>
<comment type="caution">
    <text evidence="2">The sequence shown here is derived from an EMBL/GenBank/DDBJ whole genome shotgun (WGS) entry which is preliminary data.</text>
</comment>
<dbReference type="Gene3D" id="3.40.50.150">
    <property type="entry name" value="Vaccinia Virus protein VP39"/>
    <property type="match status" value="1"/>
</dbReference>
<dbReference type="GO" id="GO:0008168">
    <property type="term" value="F:methyltransferase activity"/>
    <property type="evidence" value="ECO:0007669"/>
    <property type="project" value="UniProtKB-KW"/>
</dbReference>
<keyword evidence="2" id="KW-0808">Transferase</keyword>
<reference evidence="2 3" key="1">
    <citation type="submission" date="2018-10" db="EMBL/GenBank/DDBJ databases">
        <title>Genomic Encyclopedia of Type Strains, Phase IV (KMG-IV): sequencing the most valuable type-strain genomes for metagenomic binning, comparative biology and taxonomic classification.</title>
        <authorList>
            <person name="Goeker M."/>
        </authorList>
    </citation>
    <scope>NUCLEOTIDE SEQUENCE [LARGE SCALE GENOMIC DNA]</scope>
    <source>
        <strain evidence="2 3">DSM 25080</strain>
    </source>
</reference>
<dbReference type="Pfam" id="PF13847">
    <property type="entry name" value="Methyltransf_31"/>
    <property type="match status" value="1"/>
</dbReference>
<keyword evidence="3" id="KW-1185">Reference proteome</keyword>
<protein>
    <submittedName>
        <fullName evidence="2">Methyltransferase family protein</fullName>
    </submittedName>
</protein>
<evidence type="ECO:0000313" key="2">
    <source>
        <dbReference type="EMBL" id="RMA79465.1"/>
    </source>
</evidence>
<dbReference type="CDD" id="cd02440">
    <property type="entry name" value="AdoMet_MTases"/>
    <property type="match status" value="1"/>
</dbReference>
<dbReference type="InterPro" id="IPR025714">
    <property type="entry name" value="Methyltranfer_dom"/>
</dbReference>
<dbReference type="Proteomes" id="UP000267187">
    <property type="component" value="Unassembled WGS sequence"/>
</dbReference>
<organism evidence="2 3">
    <name type="scientific">Umboniibacter marinipuniceus</name>
    <dbReference type="NCBI Taxonomy" id="569599"/>
    <lineage>
        <taxon>Bacteria</taxon>
        <taxon>Pseudomonadati</taxon>
        <taxon>Pseudomonadota</taxon>
        <taxon>Gammaproteobacteria</taxon>
        <taxon>Cellvibrionales</taxon>
        <taxon>Cellvibrionaceae</taxon>
        <taxon>Umboniibacter</taxon>
    </lineage>
</organism>
<dbReference type="EMBL" id="REFJ01000004">
    <property type="protein sequence ID" value="RMA79465.1"/>
    <property type="molecule type" value="Genomic_DNA"/>
</dbReference>
<name>A0A3M0AAP6_9GAMM</name>
<dbReference type="InterPro" id="IPR029063">
    <property type="entry name" value="SAM-dependent_MTases_sf"/>
</dbReference>
<dbReference type="SUPFAM" id="SSF53335">
    <property type="entry name" value="S-adenosyl-L-methionine-dependent methyltransferases"/>
    <property type="match status" value="1"/>
</dbReference>
<dbReference type="GO" id="GO:0032259">
    <property type="term" value="P:methylation"/>
    <property type="evidence" value="ECO:0007669"/>
    <property type="project" value="UniProtKB-KW"/>
</dbReference>
<sequence>MDAWGNFWQKGHSTTFGEYYADGYTRGYINNWWREVLAGSSSPLTVLEVGCGNASLLPALFESSLEGHYVGVDAAEVALSDAVKKRDNGSFSVELVGKQGIEVAQLPREEYDIIASVYGLEYSNIDESIPRLRALTPTGRVELLVHHNGSIITKMSEKALGEFDFIVMAIVVQALVDIDICLNEYQGDPSRLPQSAKAVAAREVVNDEVSKIMNVEPEARNPILVDFVTQVLLYFKHIRDDAKSRKQRINSILPDFEASKERFRQMVDVAQDEAGAEAICEQFRQAGFAEVHKQSLEHEGAPVAWAITAKAL</sequence>
<dbReference type="AlphaFoldDB" id="A0A3M0AAP6"/>
<feature type="domain" description="Methyltransferase" evidence="1">
    <location>
        <begin position="42"/>
        <end position="124"/>
    </location>
</feature>
<dbReference type="RefSeq" id="WP_121877220.1">
    <property type="nucleotide sequence ID" value="NZ_REFJ01000004.1"/>
</dbReference>
<proteinExistence type="predicted"/>
<dbReference type="OrthoDB" id="5974463at2"/>
<evidence type="ECO:0000259" key="1">
    <source>
        <dbReference type="Pfam" id="PF13847"/>
    </source>
</evidence>
<gene>
    <name evidence="2" type="ORF">DFR27_1906</name>
</gene>
<accession>A0A3M0AAP6</accession>
<evidence type="ECO:0000313" key="3">
    <source>
        <dbReference type="Proteomes" id="UP000267187"/>
    </source>
</evidence>